<organism evidence="2 3">
    <name type="scientific">Symbiodinium natans</name>
    <dbReference type="NCBI Taxonomy" id="878477"/>
    <lineage>
        <taxon>Eukaryota</taxon>
        <taxon>Sar</taxon>
        <taxon>Alveolata</taxon>
        <taxon>Dinophyceae</taxon>
        <taxon>Suessiales</taxon>
        <taxon>Symbiodiniaceae</taxon>
        <taxon>Symbiodinium</taxon>
    </lineage>
</organism>
<keyword evidence="1" id="KW-0677">Repeat</keyword>
<protein>
    <submittedName>
        <fullName evidence="2">MRL1 protein</fullName>
    </submittedName>
</protein>
<dbReference type="OrthoDB" id="440581at2759"/>
<evidence type="ECO:0000313" key="3">
    <source>
        <dbReference type="Proteomes" id="UP000604046"/>
    </source>
</evidence>
<dbReference type="GO" id="GO:0031930">
    <property type="term" value="P:mitochondria-nucleus signaling pathway"/>
    <property type="evidence" value="ECO:0007669"/>
    <property type="project" value="TreeGrafter"/>
</dbReference>
<evidence type="ECO:0000256" key="1">
    <source>
        <dbReference type="ARBA" id="ARBA00022737"/>
    </source>
</evidence>
<sequence length="433" mass="46956">MPERRPGRQNTSTTQRRQIVYNRSITSCRRHAGWEDALAILNGMPSASLQADLVGYSSTMSVCDAASQWQRATSLLEATTSTIGCPDVIMYGAGMNACRKGQQWQQAIRLLKELRDSLRVDVVTWNTAMCGPSSGGWQNATHLLGAGVLWSLQPSMVSYNVAMRGGVGWKVANQLLLAAVNNKLRATVTTCGTILASDQIPWVMELVLLSDMQCLHLQLNIISCSSALSACEKAAEWATSLWLLASAKAHSLQPNEFALSAATSGCEQTAEWQMASHLLCVDMGPRQSILSWNSCASAAAAGLAWCHVGTLLRALPARSLEADLLTMSAAVSAMVGKRRWALALLCLCKHAELDTESDVIIYSTGMTACQECQEWHWALQLLKTASLNDLLANDVAFNAVVAACEQAEQSRGQRMEKVVLHAIGCSVVKRREE</sequence>
<gene>
    <name evidence="2" type="primary">MRL1</name>
    <name evidence="2" type="ORF">SNAT2548_LOCUS5175</name>
</gene>
<dbReference type="AlphaFoldDB" id="A0A812IXX1"/>
<proteinExistence type="predicted"/>
<dbReference type="GO" id="GO:0009507">
    <property type="term" value="C:chloroplast"/>
    <property type="evidence" value="ECO:0007669"/>
    <property type="project" value="TreeGrafter"/>
</dbReference>
<dbReference type="PANTHER" id="PTHR47936:SF1">
    <property type="entry name" value="PENTATRICOPEPTIDE REPEAT-CONTAINING PROTEIN GUN1, CHLOROPLASTIC"/>
    <property type="match status" value="1"/>
</dbReference>
<dbReference type="Proteomes" id="UP000604046">
    <property type="component" value="Unassembled WGS sequence"/>
</dbReference>
<evidence type="ECO:0000313" key="2">
    <source>
        <dbReference type="EMBL" id="CAE7192830.1"/>
    </source>
</evidence>
<reference evidence="2" key="1">
    <citation type="submission" date="2021-02" db="EMBL/GenBank/DDBJ databases">
        <authorList>
            <person name="Dougan E. K."/>
            <person name="Rhodes N."/>
            <person name="Thang M."/>
            <person name="Chan C."/>
        </authorList>
    </citation>
    <scope>NUCLEOTIDE SEQUENCE</scope>
</reference>
<dbReference type="EMBL" id="CAJNDS010000329">
    <property type="protein sequence ID" value="CAE7192830.1"/>
    <property type="molecule type" value="Genomic_DNA"/>
</dbReference>
<name>A0A812IXX1_9DINO</name>
<dbReference type="Gene3D" id="1.25.40.10">
    <property type="entry name" value="Tetratricopeptide repeat domain"/>
    <property type="match status" value="3"/>
</dbReference>
<dbReference type="InterPro" id="IPR011990">
    <property type="entry name" value="TPR-like_helical_dom_sf"/>
</dbReference>
<dbReference type="PANTHER" id="PTHR47936">
    <property type="entry name" value="PPR_LONG DOMAIN-CONTAINING PROTEIN"/>
    <property type="match status" value="1"/>
</dbReference>
<keyword evidence="3" id="KW-1185">Reference proteome</keyword>
<comment type="caution">
    <text evidence="2">The sequence shown here is derived from an EMBL/GenBank/DDBJ whole genome shotgun (WGS) entry which is preliminary data.</text>
</comment>
<accession>A0A812IXX1</accession>